<dbReference type="GO" id="GO:0071949">
    <property type="term" value="F:FAD binding"/>
    <property type="evidence" value="ECO:0007669"/>
    <property type="project" value="InterPro"/>
</dbReference>
<dbReference type="Gene3D" id="3.30.70.2450">
    <property type="match status" value="1"/>
</dbReference>
<evidence type="ECO:0000313" key="5">
    <source>
        <dbReference type="EMBL" id="SDD76849.1"/>
    </source>
</evidence>
<gene>
    <name evidence="5" type="ORF">SAMN05216270_107143</name>
</gene>
<sequence length="496" mass="53645">MDARVIVVGAGPTGLALACALAAQRIAVRVVDRAERPAPTSRANILHARGVEVLTRLGALGDLRERALSPVGMTMYARGRELATMRFVPDPREPVQALFISQADIEAQLRLRLEALGVSVESGREVVGAVQDADGVTVEFADGDSLRTGWLAGCDGSRSRVRELAGIAFPGAPVIERFLLADVDAAWDRSRKGSAGWFHPDGMLMAMPMRGRDGGGDLWRLMADVPDTGEHLSAEHIVERLRDLLRERAGVDDLPIRETVWTSVFRIQRRLAESYRQGRVLLAGDAAHIHSPIGGQGMNTGLGDAENLAWKLAMVVTGRADAALLDTYTPERRPLAEEVLRTTTANTRLLAGATPLTRLVRDRLLLPVFNLTSVQRRATRKASQLWVTYRGGPLGGRGSAPRPGDRIPDRVCFDAEGAETSLYSALSPAWALIADTEHAALAALARRSLGEVAVLRDPDAAAPMLVRPDGHLAWRGDDPDGLRAWLTGTLRIEETV</sequence>
<dbReference type="EMBL" id="FNAD01000007">
    <property type="protein sequence ID" value="SDD76849.1"/>
    <property type="molecule type" value="Genomic_DNA"/>
</dbReference>
<dbReference type="Proteomes" id="UP000198949">
    <property type="component" value="Unassembled WGS sequence"/>
</dbReference>
<evidence type="ECO:0000313" key="6">
    <source>
        <dbReference type="Proteomes" id="UP000198949"/>
    </source>
</evidence>
<protein>
    <submittedName>
        <fullName evidence="5">4,5-epoxidase</fullName>
    </submittedName>
</protein>
<keyword evidence="6" id="KW-1185">Reference proteome</keyword>
<evidence type="ECO:0000256" key="2">
    <source>
        <dbReference type="ARBA" id="ARBA00022630"/>
    </source>
</evidence>
<dbReference type="GO" id="GO:0016709">
    <property type="term" value="F:oxidoreductase activity, acting on paired donors, with incorporation or reduction of molecular oxygen, NAD(P)H as one donor, and incorporation of one atom of oxygen"/>
    <property type="evidence" value="ECO:0007669"/>
    <property type="project" value="UniProtKB-ARBA"/>
</dbReference>
<dbReference type="InterPro" id="IPR036188">
    <property type="entry name" value="FAD/NAD-bd_sf"/>
</dbReference>
<evidence type="ECO:0000256" key="3">
    <source>
        <dbReference type="ARBA" id="ARBA00022827"/>
    </source>
</evidence>
<keyword evidence="2" id="KW-0285">Flavoprotein</keyword>
<evidence type="ECO:0000256" key="1">
    <source>
        <dbReference type="ARBA" id="ARBA00001974"/>
    </source>
</evidence>
<proteinExistence type="predicted"/>
<evidence type="ECO:0000259" key="4">
    <source>
        <dbReference type="Pfam" id="PF01494"/>
    </source>
</evidence>
<accession>A0A1G6XF73</accession>
<organism evidence="5 6">
    <name type="scientific">Glycomyces harbinensis</name>
    <dbReference type="NCBI Taxonomy" id="58114"/>
    <lineage>
        <taxon>Bacteria</taxon>
        <taxon>Bacillati</taxon>
        <taxon>Actinomycetota</taxon>
        <taxon>Actinomycetes</taxon>
        <taxon>Glycomycetales</taxon>
        <taxon>Glycomycetaceae</taxon>
        <taxon>Glycomyces</taxon>
    </lineage>
</organism>
<dbReference type="STRING" id="58114.SAMN05216270_107143"/>
<dbReference type="OrthoDB" id="8670884at2"/>
<dbReference type="SUPFAM" id="SSF51905">
    <property type="entry name" value="FAD/NAD(P)-binding domain"/>
    <property type="match status" value="1"/>
</dbReference>
<dbReference type="AlphaFoldDB" id="A0A1G6XF73"/>
<dbReference type="InterPro" id="IPR002938">
    <property type="entry name" value="FAD-bd"/>
</dbReference>
<dbReference type="RefSeq" id="WP_091035405.1">
    <property type="nucleotide sequence ID" value="NZ_FNAD01000007.1"/>
</dbReference>
<dbReference type="PANTHER" id="PTHR43004:SF19">
    <property type="entry name" value="BINDING MONOOXYGENASE, PUTATIVE (JCVI)-RELATED"/>
    <property type="match status" value="1"/>
</dbReference>
<keyword evidence="3" id="KW-0274">FAD</keyword>
<dbReference type="Pfam" id="PF21274">
    <property type="entry name" value="Rng_hyd_C"/>
    <property type="match status" value="1"/>
</dbReference>
<feature type="domain" description="FAD-binding" evidence="4">
    <location>
        <begin position="3"/>
        <end position="342"/>
    </location>
</feature>
<dbReference type="PRINTS" id="PR00420">
    <property type="entry name" value="RNGMNOXGNASE"/>
</dbReference>
<comment type="cofactor">
    <cofactor evidence="1">
        <name>FAD</name>
        <dbReference type="ChEBI" id="CHEBI:57692"/>
    </cofactor>
</comment>
<dbReference type="PROSITE" id="PS51257">
    <property type="entry name" value="PROKAR_LIPOPROTEIN"/>
    <property type="match status" value="1"/>
</dbReference>
<name>A0A1G6XF73_9ACTN</name>
<dbReference type="InterPro" id="IPR050641">
    <property type="entry name" value="RIFMO-like"/>
</dbReference>
<dbReference type="Pfam" id="PF01494">
    <property type="entry name" value="FAD_binding_3"/>
    <property type="match status" value="1"/>
</dbReference>
<dbReference type="PANTHER" id="PTHR43004">
    <property type="entry name" value="TRK SYSTEM POTASSIUM UPTAKE PROTEIN"/>
    <property type="match status" value="1"/>
</dbReference>
<reference evidence="6" key="1">
    <citation type="submission" date="2016-10" db="EMBL/GenBank/DDBJ databases">
        <authorList>
            <person name="Varghese N."/>
            <person name="Submissions S."/>
        </authorList>
    </citation>
    <scope>NUCLEOTIDE SEQUENCE [LARGE SCALE GENOMIC DNA]</scope>
    <source>
        <strain evidence="6">CGMCC 4.3516</strain>
    </source>
</reference>
<dbReference type="Gene3D" id="3.40.30.120">
    <property type="match status" value="1"/>
</dbReference>
<dbReference type="Gene3D" id="3.50.50.60">
    <property type="entry name" value="FAD/NAD(P)-binding domain"/>
    <property type="match status" value="1"/>
</dbReference>